<reference evidence="12" key="1">
    <citation type="submission" date="2017-02" db="UniProtKB">
        <authorList>
            <consortium name="WormBaseParasite"/>
        </authorList>
    </citation>
    <scope>IDENTIFICATION</scope>
</reference>
<dbReference type="FunFam" id="3.40.50.300:FF:000162">
    <property type="entry name" value="septin-7 isoform X1"/>
    <property type="match status" value="1"/>
</dbReference>
<dbReference type="PANTHER" id="PTHR18884">
    <property type="entry name" value="SEPTIN"/>
    <property type="match status" value="1"/>
</dbReference>
<dbReference type="Pfam" id="PF00735">
    <property type="entry name" value="Septin"/>
    <property type="match status" value="1"/>
</dbReference>
<organism evidence="11 12">
    <name type="scientific">Parastrongyloides trichosuri</name>
    <name type="common">Possum-specific nematode worm</name>
    <dbReference type="NCBI Taxonomy" id="131310"/>
    <lineage>
        <taxon>Eukaryota</taxon>
        <taxon>Metazoa</taxon>
        <taxon>Ecdysozoa</taxon>
        <taxon>Nematoda</taxon>
        <taxon>Chromadorea</taxon>
        <taxon>Rhabditida</taxon>
        <taxon>Tylenchina</taxon>
        <taxon>Panagrolaimomorpha</taxon>
        <taxon>Strongyloidoidea</taxon>
        <taxon>Strongyloididae</taxon>
        <taxon>Parastrongyloides</taxon>
    </lineage>
</organism>
<keyword evidence="11" id="KW-1185">Reference proteome</keyword>
<dbReference type="GO" id="GO:0051301">
    <property type="term" value="P:cell division"/>
    <property type="evidence" value="ECO:0007669"/>
    <property type="project" value="UniProtKB-KW"/>
</dbReference>
<evidence type="ECO:0000256" key="7">
    <source>
        <dbReference type="PIRNR" id="PIRNR006698"/>
    </source>
</evidence>
<keyword evidence="6" id="KW-0131">Cell cycle</keyword>
<keyword evidence="2" id="KW-0132">Cell division</keyword>
<dbReference type="InterPro" id="IPR016491">
    <property type="entry name" value="Septin"/>
</dbReference>
<dbReference type="WBParaSite" id="PTRK_0000726200.1">
    <property type="protein sequence ID" value="PTRK_0000726200.1"/>
    <property type="gene ID" value="PTRK_0000726200"/>
</dbReference>
<name>A0A0N4ZH99_PARTI</name>
<evidence type="ECO:0000256" key="9">
    <source>
        <dbReference type="SAM" id="MobiDB-lite"/>
    </source>
</evidence>
<comment type="subcellular location">
    <subcellularLocation>
        <location evidence="1">Cleavage furrow</location>
    </subcellularLocation>
</comment>
<evidence type="ECO:0000256" key="8">
    <source>
        <dbReference type="RuleBase" id="RU004560"/>
    </source>
</evidence>
<dbReference type="PIRSF" id="PIRSF006698">
    <property type="entry name" value="Septin"/>
    <property type="match status" value="1"/>
</dbReference>
<protein>
    <recommendedName>
        <fullName evidence="7">Septin</fullName>
    </recommendedName>
</protein>
<dbReference type="STRING" id="131310.A0A0N4ZH99"/>
<accession>A0A0N4ZH99</accession>
<comment type="similarity">
    <text evidence="7 8">Belongs to the TRAFAC class TrmE-Era-EngA-EngB-Septin-like GTPase superfamily. Septin GTPase family.</text>
</comment>
<dbReference type="Proteomes" id="UP000038045">
    <property type="component" value="Unplaced"/>
</dbReference>
<dbReference type="SUPFAM" id="SSF52540">
    <property type="entry name" value="P-loop containing nucleoside triphosphate hydrolases"/>
    <property type="match status" value="1"/>
</dbReference>
<dbReference type="GO" id="GO:0005856">
    <property type="term" value="C:cytoskeleton"/>
    <property type="evidence" value="ECO:0007669"/>
    <property type="project" value="UniProtKB-ARBA"/>
</dbReference>
<feature type="region of interest" description="Disordered" evidence="9">
    <location>
        <begin position="390"/>
        <end position="420"/>
    </location>
</feature>
<evidence type="ECO:0000256" key="4">
    <source>
        <dbReference type="ARBA" id="ARBA00023054"/>
    </source>
</evidence>
<evidence type="ECO:0000313" key="11">
    <source>
        <dbReference type="Proteomes" id="UP000038045"/>
    </source>
</evidence>
<feature type="domain" description="Septin-type G" evidence="10">
    <location>
        <begin position="37"/>
        <end position="300"/>
    </location>
</feature>
<dbReference type="GO" id="GO:0032154">
    <property type="term" value="C:cleavage furrow"/>
    <property type="evidence" value="ECO:0007669"/>
    <property type="project" value="UniProtKB-SubCell"/>
</dbReference>
<evidence type="ECO:0000313" key="12">
    <source>
        <dbReference type="WBParaSite" id="PTRK_0000726200.1"/>
    </source>
</evidence>
<evidence type="ECO:0000256" key="6">
    <source>
        <dbReference type="ARBA" id="ARBA00023306"/>
    </source>
</evidence>
<dbReference type="GO" id="GO:0005525">
    <property type="term" value="F:GTP binding"/>
    <property type="evidence" value="ECO:0007669"/>
    <property type="project" value="UniProtKB-UniRule"/>
</dbReference>
<dbReference type="InterPro" id="IPR030379">
    <property type="entry name" value="G_SEPTIN_dom"/>
</dbReference>
<keyword evidence="5 8" id="KW-0342">GTP-binding</keyword>
<keyword evidence="4" id="KW-0175">Coiled coil</keyword>
<evidence type="ECO:0000256" key="5">
    <source>
        <dbReference type="ARBA" id="ARBA00023134"/>
    </source>
</evidence>
<evidence type="ECO:0000256" key="3">
    <source>
        <dbReference type="ARBA" id="ARBA00022741"/>
    </source>
</evidence>
<evidence type="ECO:0000256" key="1">
    <source>
        <dbReference type="ARBA" id="ARBA00004626"/>
    </source>
</evidence>
<dbReference type="AlphaFoldDB" id="A0A0N4ZH99"/>
<dbReference type="CDD" id="cd01850">
    <property type="entry name" value="CDC_Septin"/>
    <property type="match status" value="1"/>
</dbReference>
<sequence>MITTNLKRSVSQHIPETNDYIGVVNYTNQVFRRAVKNGFEFTIMVVGCSGLGKSTFLNTLFCSELEKYEDNVIPSTKKIVARSYYLTENKVKVKLTLVDTPGFGDSIDNSNCWKPIMEYIDSKYSQYLSEETKIGRRTKIPDERVHLCLYFITPTGHSLKEIDIKFMKNLHDKVNIIPLIAKADTLTPSEMARFKQNVLNDIEKNGIKIYNFESEDNDENKQAYSRVPYGVVCSNHLIENKAGKKVRVREYPWGVVEVDNLKHNDFIAMKEILLKKHLIDLICDTANVHYENFRFTQLSGPFKGSNVDCDPMSQMERENKILEEEFEASKRNMEKIFSEKVIDWELRLKERENKLSAIEKEQRQLLISKRQRLDELTKEIQELKFKAGCVENNSSKSSPQEKKKKSSTLGLFHRNTKHES</sequence>
<dbReference type="Gene3D" id="3.40.50.300">
    <property type="entry name" value="P-loop containing nucleotide triphosphate hydrolases"/>
    <property type="match status" value="1"/>
</dbReference>
<evidence type="ECO:0000259" key="10">
    <source>
        <dbReference type="PROSITE" id="PS51719"/>
    </source>
</evidence>
<evidence type="ECO:0000256" key="2">
    <source>
        <dbReference type="ARBA" id="ARBA00022618"/>
    </source>
</evidence>
<keyword evidence="3 8" id="KW-0547">Nucleotide-binding</keyword>
<dbReference type="InterPro" id="IPR027417">
    <property type="entry name" value="P-loop_NTPase"/>
</dbReference>
<dbReference type="PROSITE" id="PS51719">
    <property type="entry name" value="G_SEPTIN"/>
    <property type="match status" value="1"/>
</dbReference>
<proteinExistence type="inferred from homology"/>